<accession>A0A131YTP1</accession>
<organism evidence="2">
    <name type="scientific">Rhipicephalus appendiculatus</name>
    <name type="common">Brown ear tick</name>
    <dbReference type="NCBI Taxonomy" id="34631"/>
    <lineage>
        <taxon>Eukaryota</taxon>
        <taxon>Metazoa</taxon>
        <taxon>Ecdysozoa</taxon>
        <taxon>Arthropoda</taxon>
        <taxon>Chelicerata</taxon>
        <taxon>Arachnida</taxon>
        <taxon>Acari</taxon>
        <taxon>Parasitiformes</taxon>
        <taxon>Ixodida</taxon>
        <taxon>Ixodoidea</taxon>
        <taxon>Ixodidae</taxon>
        <taxon>Rhipicephalinae</taxon>
        <taxon>Rhipicephalus</taxon>
        <taxon>Rhipicephalus</taxon>
    </lineage>
</organism>
<proteinExistence type="predicted"/>
<dbReference type="EMBL" id="GEDV01006652">
    <property type="protein sequence ID" value="JAP81905.1"/>
    <property type="molecule type" value="Transcribed_RNA"/>
</dbReference>
<feature type="coiled-coil region" evidence="1">
    <location>
        <begin position="31"/>
        <end position="100"/>
    </location>
</feature>
<evidence type="ECO:0000313" key="2">
    <source>
        <dbReference type="EMBL" id="JAP81905.1"/>
    </source>
</evidence>
<name>A0A131YTP1_RHIAP</name>
<reference evidence="2" key="1">
    <citation type="journal article" date="2016" name="Ticks Tick Borne Dis.">
        <title>De novo assembly and annotation of the salivary gland transcriptome of Rhipicephalus appendiculatus male and female ticks during blood feeding.</title>
        <authorList>
            <person name="de Castro M.H."/>
            <person name="de Klerk D."/>
            <person name="Pienaar R."/>
            <person name="Latif A.A."/>
            <person name="Rees D.J."/>
            <person name="Mans B.J."/>
        </authorList>
    </citation>
    <scope>NUCLEOTIDE SEQUENCE</scope>
    <source>
        <tissue evidence="2">Salivary glands</tissue>
    </source>
</reference>
<dbReference type="AlphaFoldDB" id="A0A131YTP1"/>
<sequence>MMLSLLPWLFDLGCHLPYLTKALLQSSGMDKETYLRTVAQLQARIQRLEENLENSRLESEQKNAMLQALRRLCVEKDDELQRDIDEVNEIRKDFEELKRLSAQRCRRKSCVIM</sequence>
<evidence type="ECO:0000256" key="1">
    <source>
        <dbReference type="SAM" id="Coils"/>
    </source>
</evidence>
<protein>
    <submittedName>
        <fullName evidence="2">CUB domain containing protein</fullName>
    </submittedName>
</protein>
<keyword evidence="1" id="KW-0175">Coiled coil</keyword>